<dbReference type="AlphaFoldDB" id="H8FMM1"/>
<comment type="caution">
    <text evidence="2">The sequence shown here is derived from an EMBL/GenBank/DDBJ whole genome shotgun (WGS) entry which is preliminary data.</text>
</comment>
<gene>
    <name evidence="2" type="ORF">PHAMO_10034</name>
</gene>
<dbReference type="NCBIfam" id="TIGR03055">
    <property type="entry name" value="photo_alph_chp2"/>
    <property type="match status" value="1"/>
</dbReference>
<dbReference type="EMBL" id="CAHP01000001">
    <property type="protein sequence ID" value="CCG39609.1"/>
    <property type="molecule type" value="Genomic_DNA"/>
</dbReference>
<feature type="transmembrane region" description="Helical" evidence="1">
    <location>
        <begin position="37"/>
        <end position="56"/>
    </location>
</feature>
<proteinExistence type="predicted"/>
<dbReference type="OrthoDB" id="152369at2"/>
<keyword evidence="1" id="KW-1133">Transmembrane helix</keyword>
<keyword evidence="1" id="KW-0472">Membrane</keyword>
<evidence type="ECO:0000256" key="1">
    <source>
        <dbReference type="SAM" id="Phobius"/>
    </source>
</evidence>
<evidence type="ECO:0000313" key="2">
    <source>
        <dbReference type="EMBL" id="CCG39609.1"/>
    </source>
</evidence>
<sequence length="287" mass="31453">MLDYVLPAVYALFLWWFGTGAVLFLDGLPSITFRKTMVVATAVFAASMLGLASTAGDASVSGAYAAFTFAFFAWAWQEISFYLGYVTGPRRHACPEGCRGWAHLGHGIQVTLYHEIKILLTGAVMWWLTYDSPNQLAFWCFVILWSMHQSAKLNVFLGVPNLSEDFLPDHLSFLRSFLTRRPMNLLFPLSVTVTTVAAAWVIGLAAEAEAGSFDLAAYTFLSTLLVVGVLEHWFLVLPLPTSALWEWGLKTHGSHHDQEGRGDDSALQAVVAPVTPIAPASPPVVKS</sequence>
<organism evidence="2 3">
    <name type="scientific">Magnetospirillum molischianum DSM 120</name>
    <dbReference type="NCBI Taxonomy" id="1150626"/>
    <lineage>
        <taxon>Bacteria</taxon>
        <taxon>Pseudomonadati</taxon>
        <taxon>Pseudomonadota</taxon>
        <taxon>Alphaproteobacteria</taxon>
        <taxon>Rhodospirillales</taxon>
        <taxon>Rhodospirillaceae</taxon>
        <taxon>Magnetospirillum</taxon>
    </lineage>
</organism>
<dbReference type="STRING" id="1150626.PHAMO_10034"/>
<dbReference type="InterPro" id="IPR017496">
    <property type="entry name" value="Photo_alph_chp2"/>
</dbReference>
<dbReference type="Proteomes" id="UP000004169">
    <property type="component" value="Unassembled WGS sequence"/>
</dbReference>
<feature type="transmembrane region" description="Helical" evidence="1">
    <location>
        <begin position="62"/>
        <end position="83"/>
    </location>
</feature>
<evidence type="ECO:0000313" key="3">
    <source>
        <dbReference type="Proteomes" id="UP000004169"/>
    </source>
</evidence>
<feature type="transmembrane region" description="Helical" evidence="1">
    <location>
        <begin position="6"/>
        <end position="25"/>
    </location>
</feature>
<feature type="transmembrane region" description="Helical" evidence="1">
    <location>
        <begin position="185"/>
        <end position="203"/>
    </location>
</feature>
<dbReference type="eggNOG" id="COG0523">
    <property type="taxonomic scope" value="Bacteria"/>
</dbReference>
<reference evidence="2 3" key="1">
    <citation type="journal article" date="2012" name="J. Bacteriol.">
        <title>Draft Genome Sequence of the Purple Photosynthetic Bacterium Phaeospirillum molischianum DSM120, a Particularly Versatile Bacterium.</title>
        <authorList>
            <person name="Duquesne K."/>
            <person name="Prima V."/>
            <person name="Ji B."/>
            <person name="Rouy Z."/>
            <person name="Medigue C."/>
            <person name="Talla E."/>
            <person name="Sturgis J.N."/>
        </authorList>
    </citation>
    <scope>NUCLEOTIDE SEQUENCE [LARGE SCALE GENOMIC DNA]</scope>
    <source>
        <strain evidence="3">DSM120</strain>
    </source>
</reference>
<keyword evidence="3" id="KW-1185">Reference proteome</keyword>
<keyword evidence="1" id="KW-0812">Transmembrane</keyword>
<feature type="transmembrane region" description="Helical" evidence="1">
    <location>
        <begin position="215"/>
        <end position="237"/>
    </location>
</feature>
<protein>
    <recommendedName>
        <fullName evidence="4">Photosynthetic complex assembly protein 2</fullName>
    </recommendedName>
</protein>
<dbReference type="Pfam" id="PF12291">
    <property type="entry name" value="DUF3623"/>
    <property type="match status" value="1"/>
</dbReference>
<dbReference type="RefSeq" id="WP_002725193.1">
    <property type="nucleotide sequence ID" value="NZ_CAHP01000001.1"/>
</dbReference>
<name>H8FMM1_MAGML</name>
<accession>H8FMM1</accession>
<evidence type="ECO:0008006" key="4">
    <source>
        <dbReference type="Google" id="ProtNLM"/>
    </source>
</evidence>